<dbReference type="PIRSF" id="PIRSF036354">
    <property type="entry name" value="NosR"/>
    <property type="match status" value="1"/>
</dbReference>
<organism evidence="7 8">
    <name type="scientific">Parashewanella curva</name>
    <dbReference type="NCBI Taxonomy" id="2338552"/>
    <lineage>
        <taxon>Bacteria</taxon>
        <taxon>Pseudomonadati</taxon>
        <taxon>Pseudomonadota</taxon>
        <taxon>Gammaproteobacteria</taxon>
        <taxon>Alteromonadales</taxon>
        <taxon>Shewanellaceae</taxon>
        <taxon>Parashewanella</taxon>
    </lineage>
</organism>
<gene>
    <name evidence="7" type="ORF">D5018_09565</name>
</gene>
<dbReference type="GO" id="GO:0003677">
    <property type="term" value="F:DNA binding"/>
    <property type="evidence" value="ECO:0007669"/>
    <property type="project" value="InterPro"/>
</dbReference>
<evidence type="ECO:0000256" key="2">
    <source>
        <dbReference type="ARBA" id="ARBA00022475"/>
    </source>
</evidence>
<dbReference type="SUPFAM" id="SSF54862">
    <property type="entry name" value="4Fe-4S ferredoxins"/>
    <property type="match status" value="1"/>
</dbReference>
<dbReference type="EMBL" id="QZEI01000024">
    <property type="protein sequence ID" value="RLV59955.1"/>
    <property type="molecule type" value="Genomic_DNA"/>
</dbReference>
<dbReference type="PANTHER" id="PTHR30224:SF4">
    <property type="entry name" value="ELECTRON TRANSPORT PROTEIN YCCM-RELATED"/>
    <property type="match status" value="1"/>
</dbReference>
<feature type="transmembrane region" description="Helical" evidence="5">
    <location>
        <begin position="612"/>
        <end position="629"/>
    </location>
</feature>
<dbReference type="InterPro" id="IPR017896">
    <property type="entry name" value="4Fe4S_Fe-S-bd"/>
</dbReference>
<feature type="domain" description="FMN-binding" evidence="6">
    <location>
        <begin position="105"/>
        <end position="198"/>
    </location>
</feature>
<sequence>MPLSKCDILSHPVLGDTIVGINGWKFQLSTLALIMLFMSLLIISFTSHALFVSPPKDPIPIIETTFPEATQITDKQGEYHLRKIFKGDDLLGYAFETNDIAKIPAYSGEPVNMLVIIDPRGNYVTAKVLEHHEPIILAGIPESKLDDFADQYKGLSVKDRLKVGGNSSEGTINIDGLSGATVTVMVMNVAITKAANKAAISLGIIEPKSDVIQPISTIKQDVFEKADWLKLTGDGSIRKLYLNRAKVDDAFVGTEAEHIEKAEPSQKKDMFAEVYYTIADIPTIGRNLLGDAEYEYQIKNLKKGEHLVALLGNGYSFKGSGYVRGGIFDRIQVHQNDEAIAFRDLDHQRLTDIYIAGAPQFHEMSLFKVQDHFEFDPGAPWQFELLVRRQTGPIDSIFTSFKGQYDSLEKYVDTPPAIVPEPELTLVQQVWKDRTPEVIVLSLLIIVLLLILFFQDVLVQHPKFMHRLRHGFLVVTVVFVGWAWGGQLSVVNVFTFLHSLMTKFSWDLFLLDPIIFTLWCAAAVTIILWGRAVYCGWLCPFGALQELVNVFGRWIKLPQIELPFAVHERLWAIKYLILLGLFGLSLDSLALAEKFAEVEPFKTTFLLKFDREWPFVLYASTLILINLVNRKTFCRYLCPLGAALSVGNGIRLFDWLKRRKECGQPCQTCAKECEIQAIYPNGEINMRECHYCLDCQVTYYDEEKCPPLKKKAYKRKKRSEESLKEQEIPTISV</sequence>
<keyword evidence="5" id="KW-1133">Transmembrane helix</keyword>
<comment type="caution">
    <text evidence="7">The sequence shown here is derived from an EMBL/GenBank/DDBJ whole genome shotgun (WGS) entry which is preliminary data.</text>
</comment>
<dbReference type="OrthoDB" id="9806398at2"/>
<dbReference type="InterPro" id="IPR011399">
    <property type="entry name" value="NosR"/>
</dbReference>
<feature type="compositionally biased region" description="Basic and acidic residues" evidence="4">
    <location>
        <begin position="718"/>
        <end position="727"/>
    </location>
</feature>
<dbReference type="Pfam" id="PF04205">
    <property type="entry name" value="FMN_bind"/>
    <property type="match status" value="1"/>
</dbReference>
<feature type="transmembrane region" description="Helical" evidence="5">
    <location>
        <begin position="514"/>
        <end position="534"/>
    </location>
</feature>
<feature type="transmembrane region" description="Helical" evidence="5">
    <location>
        <begin position="471"/>
        <end position="494"/>
    </location>
</feature>
<evidence type="ECO:0000313" key="7">
    <source>
        <dbReference type="EMBL" id="RLV59955.1"/>
    </source>
</evidence>
<feature type="transmembrane region" description="Helical" evidence="5">
    <location>
        <begin position="572"/>
        <end position="592"/>
    </location>
</feature>
<dbReference type="NCBIfam" id="NF046105">
    <property type="entry name" value="TransRegNosR"/>
    <property type="match status" value="1"/>
</dbReference>
<keyword evidence="2" id="KW-1003">Cell membrane</keyword>
<dbReference type="InterPro" id="IPR052378">
    <property type="entry name" value="NosR_regulator"/>
</dbReference>
<evidence type="ECO:0000259" key="6">
    <source>
        <dbReference type="SMART" id="SM00900"/>
    </source>
</evidence>
<comment type="subcellular location">
    <subcellularLocation>
        <location evidence="1">Cell membrane</location>
    </subcellularLocation>
</comment>
<dbReference type="GO" id="GO:0005886">
    <property type="term" value="C:plasma membrane"/>
    <property type="evidence" value="ECO:0007669"/>
    <property type="project" value="UniProtKB-SubCell"/>
</dbReference>
<evidence type="ECO:0000256" key="3">
    <source>
        <dbReference type="ARBA" id="ARBA00023136"/>
    </source>
</evidence>
<evidence type="ECO:0000313" key="8">
    <source>
        <dbReference type="Proteomes" id="UP000281474"/>
    </source>
</evidence>
<keyword evidence="8" id="KW-1185">Reference proteome</keyword>
<dbReference type="PANTHER" id="PTHR30224">
    <property type="entry name" value="ELECTRON TRANSPORT PROTEIN"/>
    <property type="match status" value="1"/>
</dbReference>
<keyword evidence="3 5" id="KW-0472">Membrane</keyword>
<dbReference type="GO" id="GO:0010181">
    <property type="term" value="F:FMN binding"/>
    <property type="evidence" value="ECO:0007669"/>
    <property type="project" value="InterPro"/>
</dbReference>
<accession>A0A3L8PXG2</accession>
<keyword evidence="5" id="KW-0812">Transmembrane</keyword>
<dbReference type="Proteomes" id="UP000281474">
    <property type="component" value="Unassembled WGS sequence"/>
</dbReference>
<name>A0A3L8PXG2_9GAMM</name>
<evidence type="ECO:0000256" key="1">
    <source>
        <dbReference type="ARBA" id="ARBA00004236"/>
    </source>
</evidence>
<proteinExistence type="predicted"/>
<dbReference type="GO" id="GO:0045893">
    <property type="term" value="P:positive regulation of DNA-templated transcription"/>
    <property type="evidence" value="ECO:0007669"/>
    <property type="project" value="InterPro"/>
</dbReference>
<feature type="transmembrane region" description="Helical" evidence="5">
    <location>
        <begin position="31"/>
        <end position="51"/>
    </location>
</feature>
<evidence type="ECO:0000256" key="4">
    <source>
        <dbReference type="SAM" id="MobiDB-lite"/>
    </source>
</evidence>
<reference evidence="7 8" key="1">
    <citation type="submission" date="2018-09" db="EMBL/GenBank/DDBJ databases">
        <title>Phylogeny of the Shewanellaceae, and recommendation for two new genera, Pseudoshewanella and Parashewanella.</title>
        <authorList>
            <person name="Wang G."/>
        </authorList>
    </citation>
    <scope>NUCLEOTIDE SEQUENCE [LARGE SCALE GENOMIC DNA]</scope>
    <source>
        <strain evidence="7 8">C51</strain>
    </source>
</reference>
<dbReference type="SMART" id="SM00900">
    <property type="entry name" value="FMN_bind"/>
    <property type="match status" value="1"/>
</dbReference>
<feature type="region of interest" description="Disordered" evidence="4">
    <location>
        <begin position="711"/>
        <end position="733"/>
    </location>
</feature>
<evidence type="ECO:0000256" key="5">
    <source>
        <dbReference type="SAM" id="Phobius"/>
    </source>
</evidence>
<feature type="transmembrane region" description="Helical" evidence="5">
    <location>
        <begin position="438"/>
        <end position="459"/>
    </location>
</feature>
<protein>
    <submittedName>
        <fullName evidence="7">Regulatory protein NosR</fullName>
    </submittedName>
</protein>
<dbReference type="Pfam" id="PF12801">
    <property type="entry name" value="Fer4_5"/>
    <property type="match status" value="2"/>
</dbReference>
<dbReference type="InterPro" id="IPR007329">
    <property type="entry name" value="FMN-bd"/>
</dbReference>
<dbReference type="AlphaFoldDB" id="A0A3L8PXG2"/>